<proteinExistence type="predicted"/>
<gene>
    <name evidence="1" type="ORF">TNIN_349001</name>
</gene>
<comment type="caution">
    <text evidence="1">The sequence shown here is derived from an EMBL/GenBank/DDBJ whole genome shotgun (WGS) entry which is preliminary data.</text>
</comment>
<keyword evidence="2" id="KW-1185">Reference proteome</keyword>
<sequence length="105" mass="11842">MSSALPLRNTTAVKAGGGSRWFSVEECEGNRICQKGFVQGVFGFERDPTDYLEQGKTITPTVLIRWMLTFAKRGLAGKRKKSPFSRTCHLYSRVSVRWKTVGLRV</sequence>
<organism evidence="1 2">
    <name type="scientific">Trichonephila inaurata madagascariensis</name>
    <dbReference type="NCBI Taxonomy" id="2747483"/>
    <lineage>
        <taxon>Eukaryota</taxon>
        <taxon>Metazoa</taxon>
        <taxon>Ecdysozoa</taxon>
        <taxon>Arthropoda</taxon>
        <taxon>Chelicerata</taxon>
        <taxon>Arachnida</taxon>
        <taxon>Araneae</taxon>
        <taxon>Araneomorphae</taxon>
        <taxon>Entelegynae</taxon>
        <taxon>Araneoidea</taxon>
        <taxon>Nephilidae</taxon>
        <taxon>Trichonephila</taxon>
        <taxon>Trichonephila inaurata</taxon>
    </lineage>
</organism>
<dbReference type="Proteomes" id="UP000886998">
    <property type="component" value="Unassembled WGS sequence"/>
</dbReference>
<dbReference type="AlphaFoldDB" id="A0A8X7BTR8"/>
<reference evidence="1" key="1">
    <citation type="submission" date="2020-08" db="EMBL/GenBank/DDBJ databases">
        <title>Multicomponent nature underlies the extraordinary mechanical properties of spider dragline silk.</title>
        <authorList>
            <person name="Kono N."/>
            <person name="Nakamura H."/>
            <person name="Mori M."/>
            <person name="Yoshida Y."/>
            <person name="Ohtoshi R."/>
            <person name="Malay A.D."/>
            <person name="Moran D.A.P."/>
            <person name="Tomita M."/>
            <person name="Numata K."/>
            <person name="Arakawa K."/>
        </authorList>
    </citation>
    <scope>NUCLEOTIDE SEQUENCE</scope>
</reference>
<evidence type="ECO:0000313" key="1">
    <source>
        <dbReference type="EMBL" id="GFY41734.1"/>
    </source>
</evidence>
<accession>A0A8X7BTR8</accession>
<name>A0A8X7BTR8_9ARAC</name>
<protein>
    <submittedName>
        <fullName evidence="1">Uncharacterized protein</fullName>
    </submittedName>
</protein>
<dbReference type="EMBL" id="BMAV01002656">
    <property type="protein sequence ID" value="GFY41734.1"/>
    <property type="molecule type" value="Genomic_DNA"/>
</dbReference>
<evidence type="ECO:0000313" key="2">
    <source>
        <dbReference type="Proteomes" id="UP000886998"/>
    </source>
</evidence>